<feature type="region of interest" description="Disordered" evidence="12">
    <location>
        <begin position="632"/>
        <end position="653"/>
    </location>
</feature>
<dbReference type="GO" id="GO:0002098">
    <property type="term" value="P:tRNA wobble uridine modification"/>
    <property type="evidence" value="ECO:0007669"/>
    <property type="project" value="InterPro"/>
</dbReference>
<dbReference type="InterPro" id="IPR049312">
    <property type="entry name" value="GIDA_C_N"/>
</dbReference>
<comment type="subcellular location">
    <subcellularLocation>
        <location evidence="11">Cytoplasm</location>
    </subcellularLocation>
</comment>
<dbReference type="InterPro" id="IPR004416">
    <property type="entry name" value="MnmG"/>
</dbReference>
<dbReference type="SUPFAM" id="SSF51905">
    <property type="entry name" value="FAD/NAD(P)-binding domain"/>
    <property type="match status" value="1"/>
</dbReference>
<dbReference type="InterPro" id="IPR047001">
    <property type="entry name" value="MnmG_C_subdom"/>
</dbReference>
<dbReference type="Pfam" id="PF21680">
    <property type="entry name" value="GIDA_C_1st"/>
    <property type="match status" value="1"/>
</dbReference>
<keyword evidence="15" id="KW-1185">Reference proteome</keyword>
<dbReference type="InterPro" id="IPR020595">
    <property type="entry name" value="MnmG-rel_CS"/>
</dbReference>
<evidence type="ECO:0000256" key="5">
    <source>
        <dbReference type="ARBA" id="ARBA00022630"/>
    </source>
</evidence>
<evidence type="ECO:0000259" key="13">
    <source>
        <dbReference type="SMART" id="SM01228"/>
    </source>
</evidence>
<dbReference type="GO" id="GO:0005829">
    <property type="term" value="C:cytosol"/>
    <property type="evidence" value="ECO:0007669"/>
    <property type="project" value="TreeGrafter"/>
</dbReference>
<dbReference type="FunFam" id="3.50.50.60:FF:000145">
    <property type="entry name" value="tRNA uridine 5-carboxymethylaminomethyl modification enzyme"/>
    <property type="match status" value="1"/>
</dbReference>
<dbReference type="GO" id="GO:0050660">
    <property type="term" value="F:flavin adenine dinucleotide binding"/>
    <property type="evidence" value="ECO:0007669"/>
    <property type="project" value="UniProtKB-UniRule"/>
</dbReference>
<keyword evidence="11" id="KW-0963">Cytoplasm</keyword>
<dbReference type="InterPro" id="IPR040131">
    <property type="entry name" value="MnmG_N"/>
</dbReference>
<feature type="binding site" evidence="11">
    <location>
        <position position="122"/>
    </location>
    <ligand>
        <name>FAD</name>
        <dbReference type="ChEBI" id="CHEBI:57692"/>
    </ligand>
</feature>
<sequence length="653" mass="70706">MADYDVIVVGGGHAGCEAAAASARMGARTVLVTHKLETIGVMSCNPAIGGLGKGHLVREIDALDGIMGRAIDRSGIQFRVLNRSKGPAVRGPRAQADRRLYRENIYALLEEQENLELRAAAVEDLLVNDAGHCTGVMTGEGIAICAPTVILTTGTFLRGLIHRGETIEPAGRVGDAPSMGLSKTLDRFGFALGRLKTGTPPRLDGRTIDYSGLQAQPGDNPPEAFSTLTREITQRQIDCHITYTSPSGHDLIRANLNRAPIYSGQIESTGPRYCPSIEDKVVRFADRDRHQIFLEPEGLDDPTVYPNGISTSLPTEVQLALLKTIPGLEQAEMLQAGYAIEYDYVDPRELRRSLETRKIPGLYLAGQINGTTGYEEAAAQGLVAGLNAAKRAGKLGSSNSDKSEDEGIQFDRADAYIGVLIDDLVTRGVNEPYRMFTSRAEYRLRLRADNADQRLTALGIEIGCVGQTRVNAFEEKMEGLRAAYNLLTERSATPNLLAKEGIKVNMDGVRRSAFDLLRYPDVTLPVLTRIWPELEREVSPGVATQIEIEARYAGYIERQDADIRAFRRDEALKLSAQLDYASVPSLSNEVVQILSASKPETLGAAGRLPGVTPAALVALLRYVKRDPVKNAATEPLAEDRVGGKAAGSSEDAA</sequence>
<evidence type="ECO:0000256" key="2">
    <source>
        <dbReference type="ARBA" id="ARBA00003717"/>
    </source>
</evidence>
<evidence type="ECO:0000256" key="4">
    <source>
        <dbReference type="ARBA" id="ARBA00020461"/>
    </source>
</evidence>
<dbReference type="Gene3D" id="1.10.10.1800">
    <property type="entry name" value="tRNA uridine 5-carboxymethylaminomethyl modification enzyme MnmG/GidA"/>
    <property type="match status" value="1"/>
</dbReference>
<evidence type="ECO:0000256" key="9">
    <source>
        <dbReference type="ARBA" id="ARBA00025948"/>
    </source>
</evidence>
<dbReference type="InterPro" id="IPR036188">
    <property type="entry name" value="FAD/NAD-bd_sf"/>
</dbReference>
<dbReference type="OrthoDB" id="9815560at2"/>
<dbReference type="NCBIfam" id="TIGR00136">
    <property type="entry name" value="mnmG_gidA"/>
    <property type="match status" value="1"/>
</dbReference>
<evidence type="ECO:0000256" key="6">
    <source>
        <dbReference type="ARBA" id="ARBA00022694"/>
    </source>
</evidence>
<dbReference type="Gene3D" id="3.50.50.60">
    <property type="entry name" value="FAD/NAD(P)-binding domain"/>
    <property type="match status" value="2"/>
</dbReference>
<dbReference type="FunFam" id="3.50.50.60:FF:000002">
    <property type="entry name" value="tRNA uridine 5-carboxymethylaminomethyl modification enzyme MnmG"/>
    <property type="match status" value="1"/>
</dbReference>
<evidence type="ECO:0000256" key="3">
    <source>
        <dbReference type="ARBA" id="ARBA00007653"/>
    </source>
</evidence>
<dbReference type="FunFam" id="1.10.150.570:FF:000001">
    <property type="entry name" value="tRNA uridine 5-carboxymethylaminomethyl modification enzyme MnmG"/>
    <property type="match status" value="1"/>
</dbReference>
<dbReference type="Proteomes" id="UP000315252">
    <property type="component" value="Unassembled WGS sequence"/>
</dbReference>
<keyword evidence="7 11" id="KW-0274">FAD</keyword>
<protein>
    <recommendedName>
        <fullName evidence="4 11">tRNA uridine 5-carboxymethylaminomethyl modification enzyme MnmG</fullName>
    </recommendedName>
    <alternativeName>
        <fullName evidence="10 11">Glucose-inhibited division protein A</fullName>
    </alternativeName>
</protein>
<dbReference type="PROSITE" id="PS01281">
    <property type="entry name" value="GIDA_2"/>
    <property type="match status" value="1"/>
</dbReference>
<feature type="binding site" evidence="11">
    <location>
        <position position="178"/>
    </location>
    <ligand>
        <name>FAD</name>
        <dbReference type="ChEBI" id="CHEBI:57692"/>
    </ligand>
</feature>
<dbReference type="SMART" id="SM01228">
    <property type="entry name" value="GIDA_assoc_3"/>
    <property type="match status" value="1"/>
</dbReference>
<feature type="binding site" evidence="11">
    <location>
        <begin position="270"/>
        <end position="284"/>
    </location>
    <ligand>
        <name>NAD(+)</name>
        <dbReference type="ChEBI" id="CHEBI:57540"/>
    </ligand>
</feature>
<comment type="caution">
    <text evidence="14">The sequence shown here is derived from an EMBL/GenBank/DDBJ whole genome shotgun (WGS) entry which is preliminary data.</text>
</comment>
<reference evidence="14 15" key="1">
    <citation type="submission" date="2019-06" db="EMBL/GenBank/DDBJ databases">
        <title>Whole genome sequence for Rhodospirillaceae sp. R148.</title>
        <authorList>
            <person name="Wang G."/>
        </authorList>
    </citation>
    <scope>NUCLEOTIDE SEQUENCE [LARGE SCALE GENOMIC DNA]</scope>
    <source>
        <strain evidence="14 15">R148</strain>
    </source>
</reference>
<dbReference type="Gene3D" id="1.10.150.570">
    <property type="entry name" value="GidA associated domain, C-terminal subdomain"/>
    <property type="match status" value="1"/>
</dbReference>
<dbReference type="InterPro" id="IPR002218">
    <property type="entry name" value="MnmG-rel"/>
</dbReference>
<dbReference type="PANTHER" id="PTHR11806">
    <property type="entry name" value="GLUCOSE INHIBITED DIVISION PROTEIN A"/>
    <property type="match status" value="1"/>
</dbReference>
<evidence type="ECO:0000313" key="15">
    <source>
        <dbReference type="Proteomes" id="UP000315252"/>
    </source>
</evidence>
<dbReference type="PRINTS" id="PR00411">
    <property type="entry name" value="PNDRDTASEI"/>
</dbReference>
<evidence type="ECO:0000256" key="1">
    <source>
        <dbReference type="ARBA" id="ARBA00001974"/>
    </source>
</evidence>
<gene>
    <name evidence="11 14" type="primary">mnmG</name>
    <name evidence="11" type="synonym">gidA</name>
    <name evidence="14" type="ORF">FKG95_14110</name>
</gene>
<evidence type="ECO:0000256" key="8">
    <source>
        <dbReference type="ARBA" id="ARBA00023027"/>
    </source>
</evidence>
<feature type="binding site" evidence="11">
    <location>
        <position position="367"/>
    </location>
    <ligand>
        <name>FAD</name>
        <dbReference type="ChEBI" id="CHEBI:57692"/>
    </ligand>
</feature>
<evidence type="ECO:0000313" key="14">
    <source>
        <dbReference type="EMBL" id="TQV79825.1"/>
    </source>
</evidence>
<dbReference type="AlphaFoldDB" id="A0A545TRH4"/>
<dbReference type="InterPro" id="IPR026904">
    <property type="entry name" value="MnmG_C"/>
</dbReference>
<dbReference type="HAMAP" id="MF_00129">
    <property type="entry name" value="MnmG_GidA"/>
    <property type="match status" value="1"/>
</dbReference>
<dbReference type="PROSITE" id="PS01280">
    <property type="entry name" value="GIDA_1"/>
    <property type="match status" value="1"/>
</dbReference>
<evidence type="ECO:0000256" key="7">
    <source>
        <dbReference type="ARBA" id="ARBA00022827"/>
    </source>
</evidence>
<dbReference type="Pfam" id="PF01134">
    <property type="entry name" value="GIDA"/>
    <property type="match status" value="1"/>
</dbReference>
<accession>A0A545TRH4</accession>
<proteinExistence type="inferred from homology"/>
<evidence type="ECO:0000256" key="10">
    <source>
        <dbReference type="ARBA" id="ARBA00031800"/>
    </source>
</evidence>
<keyword evidence="5 11" id="KW-0285">Flavoprotein</keyword>
<dbReference type="Pfam" id="PF13932">
    <property type="entry name" value="SAM_GIDA_C"/>
    <property type="match status" value="1"/>
</dbReference>
<evidence type="ECO:0000256" key="12">
    <source>
        <dbReference type="SAM" id="MobiDB-lite"/>
    </source>
</evidence>
<comment type="subunit">
    <text evidence="9 11">Homodimer. Heterotetramer of two MnmE and two MnmG subunits.</text>
</comment>
<dbReference type="InterPro" id="IPR044920">
    <property type="entry name" value="MnmG_C_subdom_sf"/>
</dbReference>
<comment type="cofactor">
    <cofactor evidence="1 11">
        <name>FAD</name>
        <dbReference type="ChEBI" id="CHEBI:57692"/>
    </cofactor>
</comment>
<keyword evidence="8 11" id="KW-0520">NAD</keyword>
<feature type="domain" description="tRNA uridine 5-carboxymethylaminomethyl modification enzyme C-terminal subdomain" evidence="13">
    <location>
        <begin position="550"/>
        <end position="621"/>
    </location>
</feature>
<name>A0A545TRH4_9PROT</name>
<dbReference type="GO" id="GO:0030488">
    <property type="term" value="P:tRNA methylation"/>
    <property type="evidence" value="ECO:0007669"/>
    <property type="project" value="TreeGrafter"/>
</dbReference>
<dbReference type="PANTHER" id="PTHR11806:SF0">
    <property type="entry name" value="PROTEIN MTO1 HOMOLOG, MITOCHONDRIAL"/>
    <property type="match status" value="1"/>
</dbReference>
<comment type="similarity">
    <text evidence="3 11">Belongs to the MnmG family.</text>
</comment>
<comment type="function">
    <text evidence="2 11">NAD-binding protein involved in the addition of a carboxymethylaminomethyl (cmnm) group at the wobble position (U34) of certain tRNAs, forming tRNA-cmnm(5)s(2)U34.</text>
</comment>
<feature type="binding site" evidence="11">
    <location>
        <begin position="10"/>
        <end position="15"/>
    </location>
    <ligand>
        <name>FAD</name>
        <dbReference type="ChEBI" id="CHEBI:57692"/>
    </ligand>
</feature>
<dbReference type="RefSeq" id="WP_142897005.1">
    <property type="nucleotide sequence ID" value="NZ_ML660055.1"/>
</dbReference>
<dbReference type="EMBL" id="VHSH01000004">
    <property type="protein sequence ID" value="TQV79825.1"/>
    <property type="molecule type" value="Genomic_DNA"/>
</dbReference>
<evidence type="ECO:0000256" key="11">
    <source>
        <dbReference type="HAMAP-Rule" id="MF_00129"/>
    </source>
</evidence>
<organism evidence="14 15">
    <name type="scientific">Denitrobaculum tricleocarpae</name>
    <dbReference type="NCBI Taxonomy" id="2591009"/>
    <lineage>
        <taxon>Bacteria</taxon>
        <taxon>Pseudomonadati</taxon>
        <taxon>Pseudomonadota</taxon>
        <taxon>Alphaproteobacteria</taxon>
        <taxon>Rhodospirillales</taxon>
        <taxon>Rhodospirillaceae</taxon>
        <taxon>Denitrobaculum</taxon>
    </lineage>
</organism>
<keyword evidence="6 11" id="KW-0819">tRNA processing</keyword>